<comment type="caution">
    <text evidence="11">The sequence shown here is derived from an EMBL/GenBank/DDBJ whole genome shotgun (WGS) entry which is preliminary data.</text>
</comment>
<keyword evidence="6" id="KW-0067">ATP-binding</keyword>
<feature type="transmembrane region" description="Helical" evidence="8">
    <location>
        <begin position="12"/>
        <end position="27"/>
    </location>
</feature>
<evidence type="ECO:0000256" key="7">
    <source>
        <dbReference type="ARBA" id="ARBA00023012"/>
    </source>
</evidence>
<dbReference type="GO" id="GO:0000160">
    <property type="term" value="P:phosphorelay signal transduction system"/>
    <property type="evidence" value="ECO:0007669"/>
    <property type="project" value="UniProtKB-KW"/>
</dbReference>
<dbReference type="InterPro" id="IPR005467">
    <property type="entry name" value="His_kinase_dom"/>
</dbReference>
<dbReference type="OrthoDB" id="1931120at2"/>
<keyword evidence="12" id="KW-1185">Reference proteome</keyword>
<dbReference type="InterPro" id="IPR000014">
    <property type="entry name" value="PAS"/>
</dbReference>
<dbReference type="Gene3D" id="3.30.450.20">
    <property type="entry name" value="PAS domain"/>
    <property type="match status" value="1"/>
</dbReference>
<dbReference type="SMART" id="SM00387">
    <property type="entry name" value="HATPase_c"/>
    <property type="match status" value="1"/>
</dbReference>
<feature type="domain" description="Histidine kinase" evidence="9">
    <location>
        <begin position="225"/>
        <end position="446"/>
    </location>
</feature>
<evidence type="ECO:0000313" key="12">
    <source>
        <dbReference type="Proteomes" id="UP000240971"/>
    </source>
</evidence>
<dbReference type="InterPro" id="IPR036890">
    <property type="entry name" value="HATPase_C_sf"/>
</dbReference>
<feature type="transmembrane region" description="Helical" evidence="8">
    <location>
        <begin position="33"/>
        <end position="52"/>
    </location>
</feature>
<dbReference type="PANTHER" id="PTHR43065">
    <property type="entry name" value="SENSOR HISTIDINE KINASE"/>
    <property type="match status" value="1"/>
</dbReference>
<protein>
    <recommendedName>
        <fullName evidence="2">histidine kinase</fullName>
        <ecNumber evidence="2">2.7.13.3</ecNumber>
    </recommendedName>
</protein>
<keyword evidence="5 11" id="KW-0418">Kinase</keyword>
<evidence type="ECO:0000256" key="2">
    <source>
        <dbReference type="ARBA" id="ARBA00012438"/>
    </source>
</evidence>
<evidence type="ECO:0000256" key="1">
    <source>
        <dbReference type="ARBA" id="ARBA00000085"/>
    </source>
</evidence>
<evidence type="ECO:0000256" key="5">
    <source>
        <dbReference type="ARBA" id="ARBA00022777"/>
    </source>
</evidence>
<dbReference type="RefSeq" id="WP_106526337.1">
    <property type="nucleotide sequence ID" value="NZ_PYAW01000001.1"/>
</dbReference>
<organism evidence="11 12">
    <name type="scientific">Chitinophaga niastensis</name>
    <dbReference type="NCBI Taxonomy" id="536980"/>
    <lineage>
        <taxon>Bacteria</taxon>
        <taxon>Pseudomonadati</taxon>
        <taxon>Bacteroidota</taxon>
        <taxon>Chitinophagia</taxon>
        <taxon>Chitinophagales</taxon>
        <taxon>Chitinophagaceae</taxon>
        <taxon>Chitinophaga</taxon>
    </lineage>
</organism>
<dbReference type="Gene3D" id="3.30.565.10">
    <property type="entry name" value="Histidine kinase-like ATPase, C-terminal domain"/>
    <property type="match status" value="1"/>
</dbReference>
<keyword evidence="8" id="KW-1133">Transmembrane helix</keyword>
<keyword evidence="7" id="KW-0902">Two-component regulatory system</keyword>
<dbReference type="PANTHER" id="PTHR43065:SF46">
    <property type="entry name" value="C4-DICARBOXYLATE TRANSPORT SENSOR PROTEIN DCTB"/>
    <property type="match status" value="1"/>
</dbReference>
<keyword evidence="8" id="KW-0812">Transmembrane</keyword>
<comment type="catalytic activity">
    <reaction evidence="1">
        <text>ATP + protein L-histidine = ADP + protein N-phospho-L-histidine.</text>
        <dbReference type="EC" id="2.7.13.3"/>
    </reaction>
</comment>
<keyword evidence="4" id="KW-0547">Nucleotide-binding</keyword>
<name>A0A2P8HSB9_CHINA</name>
<dbReference type="AlphaFoldDB" id="A0A2P8HSB9"/>
<accession>A0A2P8HSB9</accession>
<keyword evidence="3" id="KW-0808">Transferase</keyword>
<reference evidence="11 12" key="1">
    <citation type="submission" date="2018-03" db="EMBL/GenBank/DDBJ databases">
        <title>Genomic Encyclopedia of Archaeal and Bacterial Type Strains, Phase II (KMG-II): from individual species to whole genera.</title>
        <authorList>
            <person name="Goeker M."/>
        </authorList>
    </citation>
    <scope>NUCLEOTIDE SEQUENCE [LARGE SCALE GENOMIC DNA]</scope>
    <source>
        <strain evidence="11 12">DSM 24859</strain>
    </source>
</reference>
<feature type="domain" description="PAS" evidence="10">
    <location>
        <begin position="109"/>
        <end position="146"/>
    </location>
</feature>
<sequence>MNRFSINISLRVILLTITLTAAIWLYMHAMPPLAFLLVPLILMQLYGIYHYLNRINRKLTLFLESIRYEDFSIRFSADNKLGKSFSMLNHQFNEVLEAFRQTRAEKEANLKYIDTIVQHISIGVLSFDAEGKIELINPAAFRLMGIYRLRNISELKTMHPGLAELLMELSSGNKTLYATRQEQQLSIHAATVRLQGRLIKLISIQNIHSELQKKELEAWQNLTKILRHEIMNSVTPIVSLIGTMQEIVDLDIAPGAEHKEGIADLREALQTVESRSKGIMNFVNAYRDYTTLPQPQFTSVNVKMLVNSVSSLFQADMKQAGIQFSLEVDAENMEIHADVSQLQMVLINLVKNAMDALEQTPRATISMKLYLNSIQQICIEITDNGPGIDRDAMNKIFIPFFTTKKKGSGIGLSLSQQIIQMHGGQLKVMSPGINGNGTTFYILLNT</sequence>
<dbReference type="PROSITE" id="PS50109">
    <property type="entry name" value="HIS_KIN"/>
    <property type="match status" value="1"/>
</dbReference>
<evidence type="ECO:0000256" key="3">
    <source>
        <dbReference type="ARBA" id="ARBA00022679"/>
    </source>
</evidence>
<dbReference type="GO" id="GO:0004673">
    <property type="term" value="F:protein histidine kinase activity"/>
    <property type="evidence" value="ECO:0007669"/>
    <property type="project" value="UniProtKB-EC"/>
</dbReference>
<dbReference type="Pfam" id="PF02518">
    <property type="entry name" value="HATPase_c"/>
    <property type="match status" value="1"/>
</dbReference>
<dbReference type="EC" id="2.7.13.3" evidence="2"/>
<dbReference type="PROSITE" id="PS50112">
    <property type="entry name" value="PAS"/>
    <property type="match status" value="1"/>
</dbReference>
<dbReference type="InterPro" id="IPR004358">
    <property type="entry name" value="Sig_transdc_His_kin-like_C"/>
</dbReference>
<evidence type="ECO:0000313" key="11">
    <source>
        <dbReference type="EMBL" id="PSL49074.1"/>
    </source>
</evidence>
<evidence type="ECO:0000259" key="9">
    <source>
        <dbReference type="PROSITE" id="PS50109"/>
    </source>
</evidence>
<keyword evidence="8" id="KW-0472">Membrane</keyword>
<dbReference type="InterPro" id="IPR003594">
    <property type="entry name" value="HATPase_dom"/>
</dbReference>
<evidence type="ECO:0000256" key="4">
    <source>
        <dbReference type="ARBA" id="ARBA00022741"/>
    </source>
</evidence>
<dbReference type="PRINTS" id="PR00344">
    <property type="entry name" value="BCTRLSENSOR"/>
</dbReference>
<proteinExistence type="predicted"/>
<dbReference type="EMBL" id="PYAW01000001">
    <property type="protein sequence ID" value="PSL49074.1"/>
    <property type="molecule type" value="Genomic_DNA"/>
</dbReference>
<dbReference type="SUPFAM" id="SSF55874">
    <property type="entry name" value="ATPase domain of HSP90 chaperone/DNA topoisomerase II/histidine kinase"/>
    <property type="match status" value="1"/>
</dbReference>
<dbReference type="SUPFAM" id="SSF55785">
    <property type="entry name" value="PYP-like sensor domain (PAS domain)"/>
    <property type="match status" value="1"/>
</dbReference>
<evidence type="ECO:0000256" key="6">
    <source>
        <dbReference type="ARBA" id="ARBA00022840"/>
    </source>
</evidence>
<evidence type="ECO:0000259" key="10">
    <source>
        <dbReference type="PROSITE" id="PS50112"/>
    </source>
</evidence>
<dbReference type="Proteomes" id="UP000240971">
    <property type="component" value="Unassembled WGS sequence"/>
</dbReference>
<dbReference type="InterPro" id="IPR035965">
    <property type="entry name" value="PAS-like_dom_sf"/>
</dbReference>
<dbReference type="GO" id="GO:0005524">
    <property type="term" value="F:ATP binding"/>
    <property type="evidence" value="ECO:0007669"/>
    <property type="project" value="UniProtKB-KW"/>
</dbReference>
<evidence type="ECO:0000256" key="8">
    <source>
        <dbReference type="SAM" id="Phobius"/>
    </source>
</evidence>
<gene>
    <name evidence="11" type="ORF">CLV51_101404</name>
</gene>